<comment type="caution">
    <text evidence="1">The sequence shown here is derived from an EMBL/GenBank/DDBJ whole genome shotgun (WGS) entry which is preliminary data.</text>
</comment>
<dbReference type="Proteomes" id="UP000807342">
    <property type="component" value="Unassembled WGS sequence"/>
</dbReference>
<proteinExistence type="predicted"/>
<dbReference type="AlphaFoldDB" id="A0A9P5XNM6"/>
<evidence type="ECO:0000313" key="1">
    <source>
        <dbReference type="EMBL" id="KAF9453732.1"/>
    </source>
</evidence>
<sequence>MTGCEAEAWTVVRCVFPNRSYCFHIGKAARMWCALYKRRRVASGVPRLIAFYFEVRPRRGDRPDKKEDATGAIGSIWRRDVNGRESASIVDDVALVLLGPRGVRGAGEVSGDVRPKLYTSSAQPPLMKIRFVGHMLVSHASQQDEDIVRHHSYRTKKTNKPHLSINDSINPSIPNLSLTLPRDDQGVPRRRQQLTLFRPSVTNFRFWLGKFEGTATWDA</sequence>
<dbReference type="EMBL" id="MU151059">
    <property type="protein sequence ID" value="KAF9453732.1"/>
    <property type="molecule type" value="Genomic_DNA"/>
</dbReference>
<gene>
    <name evidence="1" type="ORF">P691DRAFT_791598</name>
</gene>
<accession>A0A9P5XNM6</accession>
<reference evidence="1" key="1">
    <citation type="submission" date="2020-11" db="EMBL/GenBank/DDBJ databases">
        <authorList>
            <consortium name="DOE Joint Genome Institute"/>
            <person name="Ahrendt S."/>
            <person name="Riley R."/>
            <person name="Andreopoulos W."/>
            <person name="Labutti K."/>
            <person name="Pangilinan J."/>
            <person name="Ruiz-Duenas F.J."/>
            <person name="Barrasa J.M."/>
            <person name="Sanchez-Garcia M."/>
            <person name="Camarero S."/>
            <person name="Miyauchi S."/>
            <person name="Serrano A."/>
            <person name="Linde D."/>
            <person name="Babiker R."/>
            <person name="Drula E."/>
            <person name="Ayuso-Fernandez I."/>
            <person name="Pacheco R."/>
            <person name="Padilla G."/>
            <person name="Ferreira P."/>
            <person name="Barriuso J."/>
            <person name="Kellner H."/>
            <person name="Castanera R."/>
            <person name="Alfaro M."/>
            <person name="Ramirez L."/>
            <person name="Pisabarro A.G."/>
            <person name="Kuo A."/>
            <person name="Tritt A."/>
            <person name="Lipzen A."/>
            <person name="He G."/>
            <person name="Yan M."/>
            <person name="Ng V."/>
            <person name="Cullen D."/>
            <person name="Martin F."/>
            <person name="Rosso M.-N."/>
            <person name="Henrissat B."/>
            <person name="Hibbett D."/>
            <person name="Martinez A.T."/>
            <person name="Grigoriev I.V."/>
        </authorList>
    </citation>
    <scope>NUCLEOTIDE SEQUENCE</scope>
    <source>
        <strain evidence="1">MF-IS2</strain>
    </source>
</reference>
<protein>
    <submittedName>
        <fullName evidence="1">Uncharacterized protein</fullName>
    </submittedName>
</protein>
<organism evidence="1 2">
    <name type="scientific">Macrolepiota fuliginosa MF-IS2</name>
    <dbReference type="NCBI Taxonomy" id="1400762"/>
    <lineage>
        <taxon>Eukaryota</taxon>
        <taxon>Fungi</taxon>
        <taxon>Dikarya</taxon>
        <taxon>Basidiomycota</taxon>
        <taxon>Agaricomycotina</taxon>
        <taxon>Agaricomycetes</taxon>
        <taxon>Agaricomycetidae</taxon>
        <taxon>Agaricales</taxon>
        <taxon>Agaricineae</taxon>
        <taxon>Agaricaceae</taxon>
        <taxon>Macrolepiota</taxon>
    </lineage>
</organism>
<evidence type="ECO:0000313" key="2">
    <source>
        <dbReference type="Proteomes" id="UP000807342"/>
    </source>
</evidence>
<keyword evidence="2" id="KW-1185">Reference proteome</keyword>
<name>A0A9P5XNM6_9AGAR</name>